<organism evidence="2 3">
    <name type="scientific">Eumeta variegata</name>
    <name type="common">Bagworm moth</name>
    <name type="synonym">Eumeta japonica</name>
    <dbReference type="NCBI Taxonomy" id="151549"/>
    <lineage>
        <taxon>Eukaryota</taxon>
        <taxon>Metazoa</taxon>
        <taxon>Ecdysozoa</taxon>
        <taxon>Arthropoda</taxon>
        <taxon>Hexapoda</taxon>
        <taxon>Insecta</taxon>
        <taxon>Pterygota</taxon>
        <taxon>Neoptera</taxon>
        <taxon>Endopterygota</taxon>
        <taxon>Lepidoptera</taxon>
        <taxon>Glossata</taxon>
        <taxon>Ditrysia</taxon>
        <taxon>Tineoidea</taxon>
        <taxon>Psychidae</taxon>
        <taxon>Oiketicinae</taxon>
        <taxon>Eumeta</taxon>
    </lineage>
</organism>
<dbReference type="AlphaFoldDB" id="A0A4C1UBD8"/>
<name>A0A4C1UBD8_EUMVA</name>
<protein>
    <submittedName>
        <fullName evidence="2">Uncharacterized protein</fullName>
    </submittedName>
</protein>
<keyword evidence="3" id="KW-1185">Reference proteome</keyword>
<accession>A0A4C1UBD8</accession>
<feature type="region of interest" description="Disordered" evidence="1">
    <location>
        <begin position="1"/>
        <end position="29"/>
    </location>
</feature>
<feature type="compositionally biased region" description="Polar residues" evidence="1">
    <location>
        <begin position="16"/>
        <end position="27"/>
    </location>
</feature>
<reference evidence="2 3" key="1">
    <citation type="journal article" date="2019" name="Commun. Biol.">
        <title>The bagworm genome reveals a unique fibroin gene that provides high tensile strength.</title>
        <authorList>
            <person name="Kono N."/>
            <person name="Nakamura H."/>
            <person name="Ohtoshi R."/>
            <person name="Tomita M."/>
            <person name="Numata K."/>
            <person name="Arakawa K."/>
        </authorList>
    </citation>
    <scope>NUCLEOTIDE SEQUENCE [LARGE SCALE GENOMIC DNA]</scope>
</reference>
<proteinExistence type="predicted"/>
<dbReference type="EMBL" id="BGZK01000152">
    <property type="protein sequence ID" value="GBP23649.1"/>
    <property type="molecule type" value="Genomic_DNA"/>
</dbReference>
<evidence type="ECO:0000256" key="1">
    <source>
        <dbReference type="SAM" id="MobiDB-lite"/>
    </source>
</evidence>
<sequence length="92" mass="10777">MSQPHTTKCRHRLTMTPRNFPSRSALNRTPRYERLQPFVHGLDRSTERTPKELRLQRVSTGSRRTRNDLVRVARRSAQCGFGPRGIHTNIRI</sequence>
<dbReference type="Proteomes" id="UP000299102">
    <property type="component" value="Unassembled WGS sequence"/>
</dbReference>
<evidence type="ECO:0000313" key="2">
    <source>
        <dbReference type="EMBL" id="GBP23649.1"/>
    </source>
</evidence>
<comment type="caution">
    <text evidence="2">The sequence shown here is derived from an EMBL/GenBank/DDBJ whole genome shotgun (WGS) entry which is preliminary data.</text>
</comment>
<gene>
    <name evidence="2" type="ORF">EVAR_80266_1</name>
</gene>
<evidence type="ECO:0000313" key="3">
    <source>
        <dbReference type="Proteomes" id="UP000299102"/>
    </source>
</evidence>